<evidence type="ECO:0000313" key="4">
    <source>
        <dbReference type="Proteomes" id="UP000585226"/>
    </source>
</evidence>
<keyword evidence="3" id="KW-1185">Reference proteome</keyword>
<accession>A0A7Y8G3S0</accession>
<gene>
    <name evidence="1" type="ORF">HX871_30510</name>
    <name evidence="2" type="ORF">HX893_20280</name>
</gene>
<reference evidence="3 4" key="1">
    <citation type="submission" date="2020-04" db="EMBL/GenBank/DDBJ databases">
        <title>Molecular characterization of pseudomonads from Agaricus bisporus reveal novel blotch 2 pathogens in Western Europe.</title>
        <authorList>
            <person name="Taparia T."/>
            <person name="Krijger M."/>
            <person name="Haynes E."/>
            <person name="Elpinstone J.G."/>
            <person name="Noble R."/>
            <person name="Van Der Wolf J."/>
        </authorList>
    </citation>
    <scope>NUCLEOTIDE SEQUENCE [LARGE SCALE GENOMIC DNA]</scope>
    <source>
        <strain evidence="1 3">P7774</strain>
        <strain evidence="2 4">P8021</strain>
    </source>
</reference>
<name>A0A7Y8G3S0_9PSED</name>
<comment type="caution">
    <text evidence="2">The sequence shown here is derived from an EMBL/GenBank/DDBJ whole genome shotgun (WGS) entry which is preliminary data.</text>
</comment>
<dbReference type="RefSeq" id="WP_177062161.1">
    <property type="nucleotide sequence ID" value="NZ_JACARY010000088.1"/>
</dbReference>
<proteinExistence type="predicted"/>
<evidence type="ECO:0000313" key="1">
    <source>
        <dbReference type="EMBL" id="NWD98757.1"/>
    </source>
</evidence>
<dbReference type="Proteomes" id="UP000572863">
    <property type="component" value="Unassembled WGS sequence"/>
</dbReference>
<sequence>MKSILPPVSYLAEVLPANHPSGHPPCWELLNDYWLPNRPSWDKHRRRYFPDLGVREEFLDEDILEIWKAVSHERSQKELNILIRAGNSKDKYYGRFRFPAAQITDCKGRTRLPRKVVNALRYTLTSPVQIYGDRTLRKNVIIPRTLWYALTYEALALWAQNSDVPQHLAELCLQNDLRL</sequence>
<evidence type="ECO:0000313" key="3">
    <source>
        <dbReference type="Proteomes" id="UP000572863"/>
    </source>
</evidence>
<dbReference type="AlphaFoldDB" id="A0A7Y8G3S0"/>
<dbReference type="Proteomes" id="UP000585226">
    <property type="component" value="Unassembled WGS sequence"/>
</dbReference>
<evidence type="ECO:0000313" key="2">
    <source>
        <dbReference type="EMBL" id="NWE90468.1"/>
    </source>
</evidence>
<organism evidence="2 4">
    <name type="scientific">Pseudomonas reactans</name>
    <dbReference type="NCBI Taxonomy" id="117680"/>
    <lineage>
        <taxon>Bacteria</taxon>
        <taxon>Pseudomonadati</taxon>
        <taxon>Pseudomonadota</taxon>
        <taxon>Gammaproteobacteria</taxon>
        <taxon>Pseudomonadales</taxon>
        <taxon>Pseudomonadaceae</taxon>
        <taxon>Pseudomonas</taxon>
    </lineage>
</organism>
<dbReference type="EMBL" id="JACASD010000051">
    <property type="protein sequence ID" value="NWE90468.1"/>
    <property type="molecule type" value="Genomic_DNA"/>
</dbReference>
<dbReference type="EMBL" id="JACARY010000088">
    <property type="protein sequence ID" value="NWD98757.1"/>
    <property type="molecule type" value="Genomic_DNA"/>
</dbReference>
<protein>
    <submittedName>
        <fullName evidence="2">Uncharacterized protein</fullName>
    </submittedName>
</protein>